<evidence type="ECO:0000313" key="2">
    <source>
        <dbReference type="EMBL" id="CUU67187.1"/>
    </source>
</evidence>
<feature type="region of interest" description="Disordered" evidence="1">
    <location>
        <begin position="13"/>
        <end position="79"/>
    </location>
</feature>
<gene>
    <name evidence="2" type="ORF">CVAR292_02545</name>
</gene>
<dbReference type="AlphaFoldDB" id="A0A0X2NNV1"/>
<sequence length="241" mass="25139">MAGIAVTALALASCSSDDDDSSDSSSSSSDSSDSSDSSAAGDDTSSDDSSSEDSGSGDGDLVGAPDGFDLTDPGSHLKNGESAYVVTQQAEYEGETFAQQYWKITARDSTEKASGEIPLDDEDAADVDHFICMNYDVEFPGQGEASDPESYQLVTEPDMGAVDDDGNGANYILMGGSEDCDIPEADLLPSDAGELETGKVYRGAVRSWESKSDDGITPTGLSFTYDVESAGLDDVDDILWN</sequence>
<evidence type="ECO:0000256" key="1">
    <source>
        <dbReference type="SAM" id="MobiDB-lite"/>
    </source>
</evidence>
<name>A0A0X2NNV1_9CORY</name>
<dbReference type="RefSeq" id="WP_014011212.1">
    <property type="nucleotide sequence ID" value="NZ_FAUH01000019.1"/>
</dbReference>
<dbReference type="EMBL" id="FAUH01000019">
    <property type="protein sequence ID" value="CUU67187.1"/>
    <property type="molecule type" value="Genomic_DNA"/>
</dbReference>
<dbReference type="Proteomes" id="UP000182498">
    <property type="component" value="Unassembled WGS sequence"/>
</dbReference>
<reference evidence="3" key="1">
    <citation type="submission" date="2015-11" db="EMBL/GenBank/DDBJ databases">
        <authorList>
            <person name="Dugat-Bony E."/>
        </authorList>
    </citation>
    <scope>NUCLEOTIDE SEQUENCE [LARGE SCALE GENOMIC DNA]</scope>
    <source>
        <strain evidence="3">Mu292</strain>
    </source>
</reference>
<protein>
    <submittedName>
        <fullName evidence="2">Uncharacterized protein</fullName>
    </submittedName>
</protein>
<dbReference type="OMA" id="HWAKTHY"/>
<organism evidence="2 3">
    <name type="scientific">Corynebacterium variabile</name>
    <dbReference type="NCBI Taxonomy" id="1727"/>
    <lineage>
        <taxon>Bacteria</taxon>
        <taxon>Bacillati</taxon>
        <taxon>Actinomycetota</taxon>
        <taxon>Actinomycetes</taxon>
        <taxon>Mycobacteriales</taxon>
        <taxon>Corynebacteriaceae</taxon>
        <taxon>Corynebacterium</taxon>
    </lineage>
</organism>
<keyword evidence="3" id="KW-1185">Reference proteome</keyword>
<feature type="compositionally biased region" description="Low complexity" evidence="1">
    <location>
        <begin position="23"/>
        <end position="43"/>
    </location>
</feature>
<proteinExistence type="predicted"/>
<accession>A0A0X2NNV1</accession>
<evidence type="ECO:0000313" key="3">
    <source>
        <dbReference type="Proteomes" id="UP000182498"/>
    </source>
</evidence>